<evidence type="ECO:0000256" key="5">
    <source>
        <dbReference type="RuleBase" id="RU362022"/>
    </source>
</evidence>
<accession>A0A286U6K5</accession>
<reference evidence="7 8" key="1">
    <citation type="journal article" date="2017" name="Mol. Ecol.">
        <title>Comparative and population genomic landscape of Phellinus noxius: A hypervariable fungus causing root rot in trees.</title>
        <authorList>
            <person name="Chung C.L."/>
            <person name="Lee T.J."/>
            <person name="Akiba M."/>
            <person name="Lee H.H."/>
            <person name="Kuo T.H."/>
            <person name="Liu D."/>
            <person name="Ke H.M."/>
            <person name="Yokoi T."/>
            <person name="Roa M.B."/>
            <person name="Lu M.J."/>
            <person name="Chang Y.Y."/>
            <person name="Ann P.J."/>
            <person name="Tsai J.N."/>
            <person name="Chen C.Y."/>
            <person name="Tzean S.S."/>
            <person name="Ota Y."/>
            <person name="Hattori T."/>
            <person name="Sahashi N."/>
            <person name="Liou R.F."/>
            <person name="Kikuchi T."/>
            <person name="Tsai I.J."/>
        </authorList>
    </citation>
    <scope>NUCLEOTIDE SEQUENCE [LARGE SCALE GENOMIC DNA]</scope>
    <source>
        <strain evidence="7 8">FFPRI411160</strain>
    </source>
</reference>
<dbReference type="GO" id="GO:0004671">
    <property type="term" value="F:protein C-terminal S-isoprenylcysteine carboxyl O-methyltransferase activity"/>
    <property type="evidence" value="ECO:0007669"/>
    <property type="project" value="UniProtKB-EC"/>
</dbReference>
<evidence type="ECO:0000256" key="1">
    <source>
        <dbReference type="ARBA" id="ARBA00004141"/>
    </source>
</evidence>
<comment type="similarity">
    <text evidence="5">Belongs to the class VI-like SAM-binding methyltransferase superfamily. Isoprenylcysteine carboxyl methyltransferase family.</text>
</comment>
<evidence type="ECO:0000256" key="6">
    <source>
        <dbReference type="SAM" id="SignalP"/>
    </source>
</evidence>
<protein>
    <recommendedName>
        <fullName evidence="5">Protein-S-isoprenylcysteine O-methyltransferase</fullName>
        <ecNumber evidence="5">2.1.1.100</ecNumber>
    </recommendedName>
</protein>
<dbReference type="PANTHER" id="PTHR12714:SF9">
    <property type="entry name" value="PROTEIN-S-ISOPRENYLCYSTEINE O-METHYLTRANSFERASE"/>
    <property type="match status" value="1"/>
</dbReference>
<evidence type="ECO:0000256" key="2">
    <source>
        <dbReference type="ARBA" id="ARBA00022692"/>
    </source>
</evidence>
<dbReference type="OrthoDB" id="422086at2759"/>
<dbReference type="GO" id="GO:0005789">
    <property type="term" value="C:endoplasmic reticulum membrane"/>
    <property type="evidence" value="ECO:0007669"/>
    <property type="project" value="UniProtKB-SubCell"/>
</dbReference>
<keyword evidence="8" id="KW-1185">Reference proteome</keyword>
<dbReference type="InterPro" id="IPR007269">
    <property type="entry name" value="ICMT_MeTrfase"/>
</dbReference>
<evidence type="ECO:0000313" key="8">
    <source>
        <dbReference type="Proteomes" id="UP000217199"/>
    </source>
</evidence>
<dbReference type="EC" id="2.1.1.100" evidence="5"/>
<comment type="subcellular location">
    <subcellularLocation>
        <location evidence="5">Endoplasmic reticulum membrane</location>
        <topology evidence="5">Multi-pass membrane protein</topology>
    </subcellularLocation>
    <subcellularLocation>
        <location evidence="1">Membrane</location>
        <topology evidence="1">Multi-pass membrane protein</topology>
    </subcellularLocation>
</comment>
<sequence>MSSYTFLLLFASAAHHVSSTPPSIAQKSSNHLLYSDKKTKVDEAASNSSHDALHGGKRFNQFGMMGVAGSKYAVWILILLEILAYLLSISPNSSLSTTLLPILLPGKWFNLYHSDIHIQTYPHSLVPIFDVSPPTKFFWFCISSILIGYVIRRECFRVMGRHFSFTHTTLENHQLITEGPYSIVRHPSYTGEVLVRGGTALLLLRPGGFVAQCGALSTAHFLSFTDSGFSLPQLMLLTSVRICLAFYVGWILFGCSFLIYRAPLEDKTLHETFGKTWEEYSKRVPYRFFPLVA</sequence>
<keyword evidence="6" id="KW-0732">Signal</keyword>
<dbReference type="AlphaFoldDB" id="A0A286U6K5"/>
<feature type="transmembrane region" description="Helical" evidence="5">
    <location>
        <begin position="133"/>
        <end position="151"/>
    </location>
</feature>
<gene>
    <name evidence="7" type="ORF">PNOK_0896400</name>
</gene>
<feature type="transmembrane region" description="Helical" evidence="5">
    <location>
        <begin position="72"/>
        <end position="88"/>
    </location>
</feature>
<comment type="caution">
    <text evidence="7">The sequence shown here is derived from an EMBL/GenBank/DDBJ whole genome shotgun (WGS) entry which is preliminary data.</text>
</comment>
<comment type="catalytic activity">
    <reaction evidence="5">
        <text>[protein]-C-terminal S-[(2E,6E)-farnesyl]-L-cysteine + S-adenosyl-L-methionine = [protein]-C-terminal S-[(2E,6E)-farnesyl]-L-cysteine methyl ester + S-adenosyl-L-homocysteine</text>
        <dbReference type="Rhea" id="RHEA:21672"/>
        <dbReference type="Rhea" id="RHEA-COMP:12125"/>
        <dbReference type="Rhea" id="RHEA-COMP:12126"/>
        <dbReference type="ChEBI" id="CHEBI:57856"/>
        <dbReference type="ChEBI" id="CHEBI:59789"/>
        <dbReference type="ChEBI" id="CHEBI:90510"/>
        <dbReference type="ChEBI" id="CHEBI:90511"/>
        <dbReference type="EC" id="2.1.1.100"/>
    </reaction>
</comment>
<evidence type="ECO:0000256" key="3">
    <source>
        <dbReference type="ARBA" id="ARBA00022989"/>
    </source>
</evidence>
<feature type="transmembrane region" description="Helical" evidence="5">
    <location>
        <begin position="202"/>
        <end position="222"/>
    </location>
</feature>
<dbReference type="STRING" id="2282107.A0A286U6K5"/>
<keyword evidence="5" id="KW-0808">Transferase</keyword>
<keyword evidence="5" id="KW-0949">S-adenosyl-L-methionine</keyword>
<name>A0A286U6K5_9AGAM</name>
<dbReference type="Proteomes" id="UP000217199">
    <property type="component" value="Unassembled WGS sequence"/>
</dbReference>
<proteinExistence type="inferred from homology"/>
<keyword evidence="5" id="KW-0256">Endoplasmic reticulum</keyword>
<feature type="chain" id="PRO_5013796705" description="Protein-S-isoprenylcysteine O-methyltransferase" evidence="6">
    <location>
        <begin position="20"/>
        <end position="293"/>
    </location>
</feature>
<dbReference type="GO" id="GO:0032259">
    <property type="term" value="P:methylation"/>
    <property type="evidence" value="ECO:0007669"/>
    <property type="project" value="UniProtKB-KW"/>
</dbReference>
<feature type="signal peptide" evidence="6">
    <location>
        <begin position="1"/>
        <end position="19"/>
    </location>
</feature>
<evidence type="ECO:0000256" key="4">
    <source>
        <dbReference type="ARBA" id="ARBA00023136"/>
    </source>
</evidence>
<dbReference type="Pfam" id="PF04140">
    <property type="entry name" value="ICMT"/>
    <property type="match status" value="1"/>
</dbReference>
<dbReference type="PANTHER" id="PTHR12714">
    <property type="entry name" value="PROTEIN-S ISOPRENYLCYSTEINE O-METHYLTRANSFERASE"/>
    <property type="match status" value="1"/>
</dbReference>
<dbReference type="EMBL" id="NBII01000010">
    <property type="protein sequence ID" value="PAV15203.1"/>
    <property type="molecule type" value="Genomic_DNA"/>
</dbReference>
<dbReference type="Gene3D" id="1.20.120.1630">
    <property type="match status" value="1"/>
</dbReference>
<feature type="transmembrane region" description="Helical" evidence="5">
    <location>
        <begin position="234"/>
        <end position="260"/>
    </location>
</feature>
<keyword evidence="4 5" id="KW-0472">Membrane</keyword>
<keyword evidence="5" id="KW-0489">Methyltransferase</keyword>
<keyword evidence="2 5" id="KW-0812">Transmembrane</keyword>
<dbReference type="InParanoid" id="A0A286U6K5"/>
<organism evidence="7 8">
    <name type="scientific">Pyrrhoderma noxium</name>
    <dbReference type="NCBI Taxonomy" id="2282107"/>
    <lineage>
        <taxon>Eukaryota</taxon>
        <taxon>Fungi</taxon>
        <taxon>Dikarya</taxon>
        <taxon>Basidiomycota</taxon>
        <taxon>Agaricomycotina</taxon>
        <taxon>Agaricomycetes</taxon>
        <taxon>Hymenochaetales</taxon>
        <taxon>Hymenochaetaceae</taxon>
        <taxon>Pyrrhoderma</taxon>
    </lineage>
</organism>
<evidence type="ECO:0000313" key="7">
    <source>
        <dbReference type="EMBL" id="PAV15203.1"/>
    </source>
</evidence>
<keyword evidence="3 5" id="KW-1133">Transmembrane helix</keyword>